<sequence length="137" mass="15615">METTEITDATVEYVQLLAKCDISKEDLTDVIQYFHDIAAQFNLIFADAPRKFFNNGKLVGGKLFEKFIKLLGQHEVSDEVEYYVKEGQEDITCKNVPSTSQSIPDEEYELPQEVSAHKTVPYDIKLKIITTAQDHPN</sequence>
<dbReference type="EMBL" id="LBMM01007878">
    <property type="protein sequence ID" value="KMQ89339.1"/>
    <property type="molecule type" value="Genomic_DNA"/>
</dbReference>
<accession>A0A0J7K6S6</accession>
<dbReference type="EMBL" id="LBMM01012836">
    <property type="protein sequence ID" value="KMQ85964.1"/>
    <property type="molecule type" value="Genomic_DNA"/>
</dbReference>
<proteinExistence type="predicted"/>
<evidence type="ECO:0000313" key="3">
    <source>
        <dbReference type="Proteomes" id="UP000036403"/>
    </source>
</evidence>
<evidence type="ECO:0000313" key="1">
    <source>
        <dbReference type="EMBL" id="KMQ85964.1"/>
    </source>
</evidence>
<comment type="caution">
    <text evidence="1">The sequence shown here is derived from an EMBL/GenBank/DDBJ whole genome shotgun (WGS) entry which is preliminary data.</text>
</comment>
<keyword evidence="3" id="KW-1185">Reference proteome</keyword>
<dbReference type="Proteomes" id="UP000036403">
    <property type="component" value="Unassembled WGS sequence"/>
</dbReference>
<reference evidence="1 3" key="1">
    <citation type="submission" date="2015-04" db="EMBL/GenBank/DDBJ databases">
        <title>Lasius niger genome sequencing.</title>
        <authorList>
            <person name="Konorov E.A."/>
            <person name="Nikitin M.A."/>
            <person name="Kirill M.V."/>
            <person name="Chang P."/>
        </authorList>
    </citation>
    <scope>NUCLEOTIDE SEQUENCE [LARGE SCALE GENOMIC DNA]</scope>
    <source>
        <tissue evidence="1">Whole</tissue>
    </source>
</reference>
<name>A0A0J7K6S6_LASNI</name>
<evidence type="ECO:0000313" key="2">
    <source>
        <dbReference type="EMBL" id="KMQ89339.1"/>
    </source>
</evidence>
<dbReference type="PaxDb" id="67767-A0A0J7K6S6"/>
<protein>
    <submittedName>
        <fullName evidence="1">Conjugal transfer protein</fullName>
    </submittedName>
</protein>
<dbReference type="OrthoDB" id="7551879at2759"/>
<dbReference type="AlphaFoldDB" id="A0A0J7K6S6"/>
<organism evidence="1 3">
    <name type="scientific">Lasius niger</name>
    <name type="common">Black garden ant</name>
    <dbReference type="NCBI Taxonomy" id="67767"/>
    <lineage>
        <taxon>Eukaryota</taxon>
        <taxon>Metazoa</taxon>
        <taxon>Ecdysozoa</taxon>
        <taxon>Arthropoda</taxon>
        <taxon>Hexapoda</taxon>
        <taxon>Insecta</taxon>
        <taxon>Pterygota</taxon>
        <taxon>Neoptera</taxon>
        <taxon>Endopterygota</taxon>
        <taxon>Hymenoptera</taxon>
        <taxon>Apocrita</taxon>
        <taxon>Aculeata</taxon>
        <taxon>Formicoidea</taxon>
        <taxon>Formicidae</taxon>
        <taxon>Formicinae</taxon>
        <taxon>Lasius</taxon>
        <taxon>Lasius</taxon>
    </lineage>
</organism>
<gene>
    <name evidence="2" type="ORF">RF55_11043</name>
    <name evidence="1" type="ORF">RF55_15205</name>
</gene>